<feature type="region of interest" description="Disordered" evidence="1">
    <location>
        <begin position="30"/>
        <end position="50"/>
    </location>
</feature>
<sequence length="50" mass="5594">MLCIISRRIEQWQKNQGQENVASSLHACGLRGEGDKKMDDKKIGQGSSMM</sequence>
<evidence type="ECO:0000313" key="3">
    <source>
        <dbReference type="Proteomes" id="UP000319004"/>
    </source>
</evidence>
<name>A0A518HQT9_9BACT</name>
<dbReference type="AlphaFoldDB" id="A0A518HQT9"/>
<feature type="compositionally biased region" description="Basic and acidic residues" evidence="1">
    <location>
        <begin position="32"/>
        <end position="43"/>
    </location>
</feature>
<evidence type="ECO:0000313" key="2">
    <source>
        <dbReference type="EMBL" id="QDV43214.1"/>
    </source>
</evidence>
<accession>A0A518HQT9</accession>
<organism evidence="2 3">
    <name type="scientific">Stieleria neptunia</name>
    <dbReference type="NCBI Taxonomy" id="2527979"/>
    <lineage>
        <taxon>Bacteria</taxon>
        <taxon>Pseudomonadati</taxon>
        <taxon>Planctomycetota</taxon>
        <taxon>Planctomycetia</taxon>
        <taxon>Pirellulales</taxon>
        <taxon>Pirellulaceae</taxon>
        <taxon>Stieleria</taxon>
    </lineage>
</organism>
<gene>
    <name evidence="2" type="ORF">Enr13x_30690</name>
</gene>
<dbReference type="KEGG" id="snep:Enr13x_30690"/>
<dbReference type="EMBL" id="CP037423">
    <property type="protein sequence ID" value="QDV43214.1"/>
    <property type="molecule type" value="Genomic_DNA"/>
</dbReference>
<evidence type="ECO:0000256" key="1">
    <source>
        <dbReference type="SAM" id="MobiDB-lite"/>
    </source>
</evidence>
<reference evidence="2 3" key="1">
    <citation type="submission" date="2019-03" db="EMBL/GenBank/DDBJ databases">
        <title>Deep-cultivation of Planctomycetes and their phenomic and genomic characterization uncovers novel biology.</title>
        <authorList>
            <person name="Wiegand S."/>
            <person name="Jogler M."/>
            <person name="Boedeker C."/>
            <person name="Pinto D."/>
            <person name="Vollmers J."/>
            <person name="Rivas-Marin E."/>
            <person name="Kohn T."/>
            <person name="Peeters S.H."/>
            <person name="Heuer A."/>
            <person name="Rast P."/>
            <person name="Oberbeckmann S."/>
            <person name="Bunk B."/>
            <person name="Jeske O."/>
            <person name="Meyerdierks A."/>
            <person name="Storesund J.E."/>
            <person name="Kallscheuer N."/>
            <person name="Luecker S."/>
            <person name="Lage O.M."/>
            <person name="Pohl T."/>
            <person name="Merkel B.J."/>
            <person name="Hornburger P."/>
            <person name="Mueller R.-W."/>
            <person name="Bruemmer F."/>
            <person name="Labrenz M."/>
            <person name="Spormann A.M."/>
            <person name="Op den Camp H."/>
            <person name="Overmann J."/>
            <person name="Amann R."/>
            <person name="Jetten M.S.M."/>
            <person name="Mascher T."/>
            <person name="Medema M.H."/>
            <person name="Devos D.P."/>
            <person name="Kaster A.-K."/>
            <person name="Ovreas L."/>
            <person name="Rohde M."/>
            <person name="Galperin M.Y."/>
            <person name="Jogler C."/>
        </authorList>
    </citation>
    <scope>NUCLEOTIDE SEQUENCE [LARGE SCALE GENOMIC DNA]</scope>
    <source>
        <strain evidence="2 3">Enr13</strain>
    </source>
</reference>
<dbReference type="Proteomes" id="UP000319004">
    <property type="component" value="Chromosome"/>
</dbReference>
<protein>
    <submittedName>
        <fullName evidence="2">Uncharacterized protein</fullName>
    </submittedName>
</protein>
<keyword evidence="3" id="KW-1185">Reference proteome</keyword>
<proteinExistence type="predicted"/>